<evidence type="ECO:0000313" key="1">
    <source>
        <dbReference type="EMBL" id="TBU24660.1"/>
    </source>
</evidence>
<reference evidence="1" key="1">
    <citation type="submission" date="2019-01" db="EMBL/GenBank/DDBJ databases">
        <title>Draft genome sequences of three monokaryotic isolates of the white-rot basidiomycete fungus Dichomitus squalens.</title>
        <authorList>
            <consortium name="DOE Joint Genome Institute"/>
            <person name="Lopez S.C."/>
            <person name="Andreopoulos B."/>
            <person name="Pangilinan J."/>
            <person name="Lipzen A."/>
            <person name="Riley R."/>
            <person name="Ahrendt S."/>
            <person name="Ng V."/>
            <person name="Barry K."/>
            <person name="Daum C."/>
            <person name="Grigoriev I.V."/>
            <person name="Hilden K.S."/>
            <person name="Makela M.R."/>
            <person name="de Vries R.P."/>
        </authorList>
    </citation>
    <scope>NUCLEOTIDE SEQUENCE [LARGE SCALE GENOMIC DNA]</scope>
    <source>
        <strain evidence="1">OM18370.1</strain>
    </source>
</reference>
<name>A0A4Q9MBL6_9APHY</name>
<dbReference type="EMBL" id="ML143475">
    <property type="protein sequence ID" value="TBU24660.1"/>
    <property type="molecule type" value="Genomic_DNA"/>
</dbReference>
<gene>
    <name evidence="1" type="ORF">BD311DRAFT_553365</name>
</gene>
<dbReference type="Proteomes" id="UP000292957">
    <property type="component" value="Unassembled WGS sequence"/>
</dbReference>
<dbReference type="AlphaFoldDB" id="A0A4Q9MBL6"/>
<protein>
    <submittedName>
        <fullName evidence="1">Uncharacterized protein</fullName>
    </submittedName>
</protein>
<organism evidence="1">
    <name type="scientific">Dichomitus squalens</name>
    <dbReference type="NCBI Taxonomy" id="114155"/>
    <lineage>
        <taxon>Eukaryota</taxon>
        <taxon>Fungi</taxon>
        <taxon>Dikarya</taxon>
        <taxon>Basidiomycota</taxon>
        <taxon>Agaricomycotina</taxon>
        <taxon>Agaricomycetes</taxon>
        <taxon>Polyporales</taxon>
        <taxon>Polyporaceae</taxon>
        <taxon>Dichomitus</taxon>
    </lineage>
</organism>
<sequence>MTVVRARMLNSLRRLHARHGRELGVFDRRRVDVEGTHKVNSLWKSRPAGQKPLKVAGDRLLRPLFLWSDESRHRMAYRCMRITLGVKRATLKQSQSCRHLSPPTMHEGILKPQSSTVRSLICCVFRNNVADTSLPCRGMQFIWRSPVPCQRNVMQN</sequence>
<proteinExistence type="predicted"/>
<accession>A0A4Q9MBL6</accession>